<dbReference type="RefSeq" id="WP_134017637.1">
    <property type="nucleotide sequence ID" value="NZ_SOEC01000007.1"/>
</dbReference>
<dbReference type="InterPro" id="IPR007899">
    <property type="entry name" value="CHAD_dom"/>
</dbReference>
<protein>
    <submittedName>
        <fullName evidence="2">CHAD domain-containing protein</fullName>
    </submittedName>
</protein>
<dbReference type="Pfam" id="PF05235">
    <property type="entry name" value="CHAD"/>
    <property type="match status" value="1"/>
</dbReference>
<evidence type="ECO:0000313" key="3">
    <source>
        <dbReference type="Proteomes" id="UP000294489"/>
    </source>
</evidence>
<dbReference type="PROSITE" id="PS51708">
    <property type="entry name" value="CHAD"/>
    <property type="match status" value="1"/>
</dbReference>
<dbReference type="Gene3D" id="1.40.20.10">
    <property type="entry name" value="CHAD domain"/>
    <property type="match status" value="1"/>
</dbReference>
<feature type="domain" description="CHAD" evidence="1">
    <location>
        <begin position="1"/>
        <end position="257"/>
    </location>
</feature>
<dbReference type="Proteomes" id="UP000294489">
    <property type="component" value="Unassembled WGS sequence"/>
</dbReference>
<dbReference type="AlphaFoldDB" id="A0A4R8FS08"/>
<gene>
    <name evidence="2" type="ORF">DFO67_10735</name>
</gene>
<proteinExistence type="predicted"/>
<dbReference type="OrthoDB" id="9810907at2"/>
<dbReference type="PANTHER" id="PTHR39339:SF1">
    <property type="entry name" value="CHAD DOMAIN-CONTAINING PROTEIN"/>
    <property type="match status" value="1"/>
</dbReference>
<dbReference type="PANTHER" id="PTHR39339">
    <property type="entry name" value="SLR1444 PROTEIN"/>
    <property type="match status" value="1"/>
</dbReference>
<reference evidence="2 3" key="1">
    <citation type="submission" date="2019-03" db="EMBL/GenBank/DDBJ databases">
        <title>Freshwater and sediment microbial communities from various areas in North America, analyzing microbe dynamics in response to fracking.</title>
        <authorList>
            <person name="Lamendella R."/>
        </authorList>
    </citation>
    <scope>NUCLEOTIDE SEQUENCE [LARGE SCALE GENOMIC DNA]</scope>
    <source>
        <strain evidence="2 3">6_TX</strain>
    </source>
</reference>
<dbReference type="SMART" id="SM00880">
    <property type="entry name" value="CHAD"/>
    <property type="match status" value="1"/>
</dbReference>
<organism evidence="2 3">
    <name type="scientific">Modicisalibacter xianhensis</name>
    <dbReference type="NCBI Taxonomy" id="442341"/>
    <lineage>
        <taxon>Bacteria</taxon>
        <taxon>Pseudomonadati</taxon>
        <taxon>Pseudomonadota</taxon>
        <taxon>Gammaproteobacteria</taxon>
        <taxon>Oceanospirillales</taxon>
        <taxon>Halomonadaceae</taxon>
        <taxon>Modicisalibacter</taxon>
    </lineage>
</organism>
<evidence type="ECO:0000313" key="2">
    <source>
        <dbReference type="EMBL" id="TDX29359.1"/>
    </source>
</evidence>
<accession>A0A4R8FS08</accession>
<comment type="caution">
    <text evidence="2">The sequence shown here is derived from an EMBL/GenBank/DDBJ whole genome shotgun (WGS) entry which is preliminary data.</text>
</comment>
<dbReference type="InterPro" id="IPR038186">
    <property type="entry name" value="CHAD_dom_sf"/>
</dbReference>
<sequence length="257" mass="29842">MTHQDYLHDLIAQAGERLTTPLDDKDVHELRLTCKRLRAAWQLQRVDLPRQVVKTREETPKTIAKSLEGSREMAVRHAMLGWVMLRVPSGLRPSLARLRATMAAQLDKQPLEADRQALLEAFQGESRQWDDEPLTRKRVRKGLKQTRSKVQRLARRSEKKRDPTLCHRWRKWVKYLTYQQDMRYTVEGKPGKAPRDRLKTLAKRLGRQHDLVNLNAWLKEAGKLDDATRLALGAELDRLAGEQLAKALRQGKKLGWL</sequence>
<dbReference type="EMBL" id="SOEC01000007">
    <property type="protein sequence ID" value="TDX29359.1"/>
    <property type="molecule type" value="Genomic_DNA"/>
</dbReference>
<evidence type="ECO:0000259" key="1">
    <source>
        <dbReference type="PROSITE" id="PS51708"/>
    </source>
</evidence>
<name>A0A4R8FS08_9GAMM</name>